<dbReference type="AlphaFoldDB" id="A0A1F8C149"/>
<sequence>MKLLEAVKKKKKGIIRKWRHYFPIYDFYFEKIQNRPLNLLEIGVGWGGSLFTWAEYFPKAKITGIDNNPKRKEFEEGNIKVFIGDQADSDFLKSVNEQTGPFDIVIDDGGHMMHQQITAFKTLFPLLKDGGYYVIEDWQTSYLPKYFDNGPKTVDFLKNLIDGLNYWVSPNLKPTYFAKNIVSLHFYSGIVFIKKGKNEQGVHLLH</sequence>
<accession>A0A1F8C149</accession>
<dbReference type="EMBL" id="MGHL01000012">
    <property type="protein sequence ID" value="OGM69345.1"/>
    <property type="molecule type" value="Genomic_DNA"/>
</dbReference>
<name>A0A1F8C149_9BACT</name>
<evidence type="ECO:0000313" key="2">
    <source>
        <dbReference type="Proteomes" id="UP000178429"/>
    </source>
</evidence>
<reference evidence="1 2" key="1">
    <citation type="journal article" date="2016" name="Nat. Commun.">
        <title>Thousands of microbial genomes shed light on interconnected biogeochemical processes in an aquifer system.</title>
        <authorList>
            <person name="Anantharaman K."/>
            <person name="Brown C.T."/>
            <person name="Hug L.A."/>
            <person name="Sharon I."/>
            <person name="Castelle C.J."/>
            <person name="Probst A.J."/>
            <person name="Thomas B.C."/>
            <person name="Singh A."/>
            <person name="Wilkins M.J."/>
            <person name="Karaoz U."/>
            <person name="Brodie E.L."/>
            <person name="Williams K.H."/>
            <person name="Hubbard S.S."/>
            <person name="Banfield J.F."/>
        </authorList>
    </citation>
    <scope>NUCLEOTIDE SEQUENCE [LARGE SCALE GENOMIC DNA]</scope>
</reference>
<dbReference type="Gene3D" id="3.40.50.150">
    <property type="entry name" value="Vaccinia Virus protein VP39"/>
    <property type="match status" value="1"/>
</dbReference>
<proteinExistence type="predicted"/>
<dbReference type="STRING" id="1802525.A2975_02360"/>
<evidence type="ECO:0000313" key="1">
    <source>
        <dbReference type="EMBL" id="OGM69345.1"/>
    </source>
</evidence>
<dbReference type="SUPFAM" id="SSF53335">
    <property type="entry name" value="S-adenosyl-L-methionine-dependent methyltransferases"/>
    <property type="match status" value="1"/>
</dbReference>
<gene>
    <name evidence="1" type="ORF">A2975_02360</name>
</gene>
<dbReference type="Pfam" id="PF13578">
    <property type="entry name" value="Methyltransf_24"/>
    <property type="match status" value="1"/>
</dbReference>
<evidence type="ECO:0008006" key="3">
    <source>
        <dbReference type="Google" id="ProtNLM"/>
    </source>
</evidence>
<organism evidence="1 2">
    <name type="scientific">Candidatus Woesebacteria bacterium RIFCSPLOWO2_01_FULL_44_14</name>
    <dbReference type="NCBI Taxonomy" id="1802525"/>
    <lineage>
        <taxon>Bacteria</taxon>
        <taxon>Candidatus Woeseibacteriota</taxon>
    </lineage>
</organism>
<protein>
    <recommendedName>
        <fullName evidence="3">Methyltransferase domain-containing protein</fullName>
    </recommendedName>
</protein>
<comment type="caution">
    <text evidence="1">The sequence shown here is derived from an EMBL/GenBank/DDBJ whole genome shotgun (WGS) entry which is preliminary data.</text>
</comment>
<dbReference type="InterPro" id="IPR029063">
    <property type="entry name" value="SAM-dependent_MTases_sf"/>
</dbReference>
<dbReference type="Proteomes" id="UP000178429">
    <property type="component" value="Unassembled WGS sequence"/>
</dbReference>
<dbReference type="CDD" id="cd02440">
    <property type="entry name" value="AdoMet_MTases"/>
    <property type="match status" value="1"/>
</dbReference>